<organism evidence="2 4">
    <name type="scientific">Phytophthora rubi</name>
    <dbReference type="NCBI Taxonomy" id="129364"/>
    <lineage>
        <taxon>Eukaryota</taxon>
        <taxon>Sar</taxon>
        <taxon>Stramenopiles</taxon>
        <taxon>Oomycota</taxon>
        <taxon>Peronosporomycetes</taxon>
        <taxon>Peronosporales</taxon>
        <taxon>Peronosporaceae</taxon>
        <taxon>Phytophthora</taxon>
    </lineage>
</organism>
<reference evidence="2 4" key="1">
    <citation type="submission" date="2018-09" db="EMBL/GenBank/DDBJ databases">
        <title>Genomic investigation of the strawberry pathogen Phytophthora fragariae indicates pathogenicity is determined by transcriptional variation in three key races.</title>
        <authorList>
            <person name="Adams T.M."/>
            <person name="Armitage A.D."/>
            <person name="Sobczyk M.K."/>
            <person name="Bates H.J."/>
            <person name="Dunwell J.M."/>
            <person name="Nellist C.F."/>
            <person name="Harrison R.J."/>
        </authorList>
    </citation>
    <scope>NUCLEOTIDE SEQUENCE [LARGE SCALE GENOMIC DNA]</scope>
    <source>
        <strain evidence="2 4">SCRP249</strain>
        <strain evidence="3 5">SCRP333</strain>
    </source>
</reference>
<comment type="caution">
    <text evidence="2">The sequence shown here is derived from an EMBL/GenBank/DDBJ whole genome shotgun (WGS) entry which is preliminary data.</text>
</comment>
<evidence type="ECO:0000313" key="2">
    <source>
        <dbReference type="EMBL" id="KAE9032941.1"/>
    </source>
</evidence>
<dbReference type="EMBL" id="QXFT01001146">
    <property type="protein sequence ID" value="KAE9327398.1"/>
    <property type="molecule type" value="Genomic_DNA"/>
</dbReference>
<evidence type="ECO:0000256" key="1">
    <source>
        <dbReference type="SAM" id="SignalP"/>
    </source>
</evidence>
<keyword evidence="5" id="KW-1185">Reference proteome</keyword>
<gene>
    <name evidence="2" type="ORF">PR001_g10375</name>
    <name evidence="3" type="ORF">PR003_g16022</name>
</gene>
<name>A0A6A3MU79_9STRA</name>
<keyword evidence="1" id="KW-0732">Signal</keyword>
<evidence type="ECO:0000313" key="3">
    <source>
        <dbReference type="EMBL" id="KAE9327398.1"/>
    </source>
</evidence>
<accession>A0A6A3MU79</accession>
<dbReference type="EMBL" id="QXFV01000607">
    <property type="protein sequence ID" value="KAE9032941.1"/>
    <property type="molecule type" value="Genomic_DNA"/>
</dbReference>
<evidence type="ECO:0000313" key="4">
    <source>
        <dbReference type="Proteomes" id="UP000429607"/>
    </source>
</evidence>
<evidence type="ECO:0000313" key="5">
    <source>
        <dbReference type="Proteomes" id="UP000434957"/>
    </source>
</evidence>
<proteinExistence type="predicted"/>
<protein>
    <submittedName>
        <fullName evidence="2">Uncharacterized protein</fullName>
    </submittedName>
</protein>
<dbReference type="Proteomes" id="UP000434957">
    <property type="component" value="Unassembled WGS sequence"/>
</dbReference>
<feature type="chain" id="PRO_5036380156" evidence="1">
    <location>
        <begin position="20"/>
        <end position="94"/>
    </location>
</feature>
<dbReference type="Proteomes" id="UP000429607">
    <property type="component" value="Unassembled WGS sequence"/>
</dbReference>
<dbReference type="AlphaFoldDB" id="A0A6A3MU79"/>
<feature type="signal peptide" evidence="1">
    <location>
        <begin position="1"/>
        <end position="19"/>
    </location>
</feature>
<sequence length="94" mass="11098">MSYHSLLFSCGTLFLFLHCYDMKGENSYRINQNGLDRERNQYYCVSPLCGTYPPPPRKTFVNRIYVLDDRAYIFIVANCRLSNETASMFVYEVR</sequence>